<organism evidence="1">
    <name type="scientific">marine metagenome</name>
    <dbReference type="NCBI Taxonomy" id="408172"/>
    <lineage>
        <taxon>unclassified sequences</taxon>
        <taxon>metagenomes</taxon>
        <taxon>ecological metagenomes</taxon>
    </lineage>
</organism>
<dbReference type="EMBL" id="UINC01222726">
    <property type="protein sequence ID" value="SVE51630.1"/>
    <property type="molecule type" value="Genomic_DNA"/>
</dbReference>
<evidence type="ECO:0000313" key="1">
    <source>
        <dbReference type="EMBL" id="SVE51630.1"/>
    </source>
</evidence>
<feature type="non-terminal residue" evidence="1">
    <location>
        <position position="32"/>
    </location>
</feature>
<gene>
    <name evidence="1" type="ORF">METZ01_LOCUS504484</name>
</gene>
<accession>A0A383E5B4</accession>
<proteinExistence type="predicted"/>
<name>A0A383E5B4_9ZZZZ</name>
<reference evidence="1" key="1">
    <citation type="submission" date="2018-05" db="EMBL/GenBank/DDBJ databases">
        <authorList>
            <person name="Lanie J.A."/>
            <person name="Ng W.-L."/>
            <person name="Kazmierczak K.M."/>
            <person name="Andrzejewski T.M."/>
            <person name="Davidsen T.M."/>
            <person name="Wayne K.J."/>
            <person name="Tettelin H."/>
            <person name="Glass J.I."/>
            <person name="Rusch D."/>
            <person name="Podicherti R."/>
            <person name="Tsui H.-C.T."/>
            <person name="Winkler M.E."/>
        </authorList>
    </citation>
    <scope>NUCLEOTIDE SEQUENCE</scope>
</reference>
<protein>
    <submittedName>
        <fullName evidence="1">Uncharacterized protein</fullName>
    </submittedName>
</protein>
<sequence length="32" mass="3420">MKLILITSLLLTTALLGADSKPYKGKPHEIPG</sequence>
<dbReference type="AlphaFoldDB" id="A0A383E5B4"/>